<gene>
    <name evidence="8" type="ORF">B7P43_G08826</name>
</gene>
<dbReference type="GO" id="GO:0016020">
    <property type="term" value="C:membrane"/>
    <property type="evidence" value="ECO:0007669"/>
    <property type="project" value="UniProtKB-SubCell"/>
</dbReference>
<feature type="domain" description="EamA" evidence="7">
    <location>
        <begin position="96"/>
        <end position="227"/>
    </location>
</feature>
<evidence type="ECO:0000256" key="4">
    <source>
        <dbReference type="ARBA" id="ARBA00023136"/>
    </source>
</evidence>
<reference evidence="8 9" key="1">
    <citation type="submission" date="2017-12" db="EMBL/GenBank/DDBJ databases">
        <title>Hemimetabolous genomes reveal molecular basis of termite eusociality.</title>
        <authorList>
            <person name="Harrison M.C."/>
            <person name="Jongepier E."/>
            <person name="Robertson H.M."/>
            <person name="Arning N."/>
            <person name="Bitard-Feildel T."/>
            <person name="Chao H."/>
            <person name="Childers C.P."/>
            <person name="Dinh H."/>
            <person name="Doddapaneni H."/>
            <person name="Dugan S."/>
            <person name="Gowin J."/>
            <person name="Greiner C."/>
            <person name="Han Y."/>
            <person name="Hu H."/>
            <person name="Hughes D.S.T."/>
            <person name="Huylmans A.-K."/>
            <person name="Kemena C."/>
            <person name="Kremer L.P.M."/>
            <person name="Lee S.L."/>
            <person name="Lopez-Ezquerra A."/>
            <person name="Mallet L."/>
            <person name="Monroy-Kuhn J.M."/>
            <person name="Moser A."/>
            <person name="Murali S.C."/>
            <person name="Muzny D.M."/>
            <person name="Otani S."/>
            <person name="Piulachs M.-D."/>
            <person name="Poelchau M."/>
            <person name="Qu J."/>
            <person name="Schaub F."/>
            <person name="Wada-Katsumata A."/>
            <person name="Worley K.C."/>
            <person name="Xie Q."/>
            <person name="Ylla G."/>
            <person name="Poulsen M."/>
            <person name="Gibbs R.A."/>
            <person name="Schal C."/>
            <person name="Richards S."/>
            <person name="Belles X."/>
            <person name="Korb J."/>
            <person name="Bornberg-Bauer E."/>
        </authorList>
    </citation>
    <scope>NUCLEOTIDE SEQUENCE [LARGE SCALE GENOMIC DNA]</scope>
    <source>
        <tissue evidence="8">Whole body</tissue>
    </source>
</reference>
<sequence>MHGELVKPRSQPQIMAAVPPADADKNKVDSLSYDETEPLLRRDKHQQQGLGYYHNVPEVAIHFNPPSSAPGPQFESHKWQPSLKKEEQKVEGANWFGIFLAFLSGAFFTLSSAGVKGLKGVDPMELLVLRSILQVSAMLPIALNKRENILGPKGQRGLLQLQGIVGGSTLVLLFFTFRRLPLGDATTIIFSSPVFVMIMSFLFLREPCGFFRTLIVCLLLTGVVLISKPPFIFQTFAQHYDVFGYLSALGATLFMALNIVVMRKCKDVHFAIVVLHLSLWSLVVSVAVLLGLRQHHHQQLFSVPHGFHDWGLAVVVSALGLSGQVLVAKALGKEGAGRVAVTRSLDIVLAFILQVTVFGEVPDLLSVSGALLVLLSVLAMGLEEHILYWSSLVP</sequence>
<keyword evidence="2 6" id="KW-0812">Transmembrane</keyword>
<evidence type="ECO:0000256" key="2">
    <source>
        <dbReference type="ARBA" id="ARBA00022692"/>
    </source>
</evidence>
<dbReference type="Proteomes" id="UP000235965">
    <property type="component" value="Unassembled WGS sequence"/>
</dbReference>
<evidence type="ECO:0000259" key="7">
    <source>
        <dbReference type="Pfam" id="PF00892"/>
    </source>
</evidence>
<keyword evidence="3 6" id="KW-1133">Transmembrane helix</keyword>
<evidence type="ECO:0000256" key="1">
    <source>
        <dbReference type="ARBA" id="ARBA00004141"/>
    </source>
</evidence>
<feature type="region of interest" description="Disordered" evidence="5">
    <location>
        <begin position="1"/>
        <end position="28"/>
    </location>
</feature>
<comment type="subcellular location">
    <subcellularLocation>
        <location evidence="1">Membrane</location>
        <topology evidence="1">Multi-pass membrane protein</topology>
    </subcellularLocation>
</comment>
<feature type="transmembrane region" description="Helical" evidence="6">
    <location>
        <begin position="242"/>
        <end position="261"/>
    </location>
</feature>
<dbReference type="SUPFAM" id="SSF103481">
    <property type="entry name" value="Multidrug resistance efflux transporter EmrE"/>
    <property type="match status" value="2"/>
</dbReference>
<feature type="transmembrane region" description="Helical" evidence="6">
    <location>
        <begin position="183"/>
        <end position="203"/>
    </location>
</feature>
<dbReference type="EMBL" id="NEVH01002992">
    <property type="protein sequence ID" value="PNF41025.1"/>
    <property type="molecule type" value="Genomic_DNA"/>
</dbReference>
<evidence type="ECO:0000256" key="3">
    <source>
        <dbReference type="ARBA" id="ARBA00022989"/>
    </source>
</evidence>
<organism evidence="8 9">
    <name type="scientific">Cryptotermes secundus</name>
    <dbReference type="NCBI Taxonomy" id="105785"/>
    <lineage>
        <taxon>Eukaryota</taxon>
        <taxon>Metazoa</taxon>
        <taxon>Ecdysozoa</taxon>
        <taxon>Arthropoda</taxon>
        <taxon>Hexapoda</taxon>
        <taxon>Insecta</taxon>
        <taxon>Pterygota</taxon>
        <taxon>Neoptera</taxon>
        <taxon>Polyneoptera</taxon>
        <taxon>Dictyoptera</taxon>
        <taxon>Blattodea</taxon>
        <taxon>Blattoidea</taxon>
        <taxon>Termitoidae</taxon>
        <taxon>Kalotermitidae</taxon>
        <taxon>Cryptotermitinae</taxon>
        <taxon>Cryptotermes</taxon>
    </lineage>
</organism>
<protein>
    <recommendedName>
        <fullName evidence="7">EamA domain-containing protein</fullName>
    </recommendedName>
</protein>
<proteinExistence type="predicted"/>
<keyword evidence="9" id="KW-1185">Reference proteome</keyword>
<evidence type="ECO:0000313" key="9">
    <source>
        <dbReference type="Proteomes" id="UP000235965"/>
    </source>
</evidence>
<name>A0A2J7RJL2_9NEOP</name>
<feature type="transmembrane region" description="Helical" evidence="6">
    <location>
        <begin position="268"/>
        <end position="290"/>
    </location>
</feature>
<feature type="transmembrane region" description="Helical" evidence="6">
    <location>
        <begin position="93"/>
        <end position="115"/>
    </location>
</feature>
<dbReference type="PANTHER" id="PTHR22911">
    <property type="entry name" value="ACYL-MALONYL CONDENSING ENZYME-RELATED"/>
    <property type="match status" value="1"/>
</dbReference>
<evidence type="ECO:0000313" key="8">
    <source>
        <dbReference type="EMBL" id="PNF41025.1"/>
    </source>
</evidence>
<dbReference type="InterPro" id="IPR037185">
    <property type="entry name" value="EmrE-like"/>
</dbReference>
<dbReference type="PANTHER" id="PTHR22911:SF6">
    <property type="entry name" value="SOLUTE CARRIER FAMILY 35 MEMBER G1"/>
    <property type="match status" value="1"/>
</dbReference>
<accession>A0A2J7RJL2</accession>
<feature type="transmembrane region" description="Helical" evidence="6">
    <location>
        <begin position="210"/>
        <end position="227"/>
    </location>
</feature>
<dbReference type="Gene3D" id="1.10.3730.20">
    <property type="match status" value="1"/>
</dbReference>
<feature type="transmembrane region" description="Helical" evidence="6">
    <location>
        <begin position="340"/>
        <end position="358"/>
    </location>
</feature>
<dbReference type="InterPro" id="IPR000620">
    <property type="entry name" value="EamA_dom"/>
</dbReference>
<dbReference type="Pfam" id="PF00892">
    <property type="entry name" value="EamA"/>
    <property type="match status" value="2"/>
</dbReference>
<dbReference type="OrthoDB" id="306876at2759"/>
<feature type="transmembrane region" description="Helical" evidence="6">
    <location>
        <begin position="364"/>
        <end position="382"/>
    </location>
</feature>
<dbReference type="AlphaFoldDB" id="A0A2J7RJL2"/>
<evidence type="ECO:0000256" key="6">
    <source>
        <dbReference type="SAM" id="Phobius"/>
    </source>
</evidence>
<keyword evidence="4 6" id="KW-0472">Membrane</keyword>
<feature type="transmembrane region" description="Helical" evidence="6">
    <location>
        <begin position="310"/>
        <end position="328"/>
    </location>
</feature>
<evidence type="ECO:0000256" key="5">
    <source>
        <dbReference type="SAM" id="MobiDB-lite"/>
    </source>
</evidence>
<comment type="caution">
    <text evidence="8">The sequence shown here is derived from an EMBL/GenBank/DDBJ whole genome shotgun (WGS) entry which is preliminary data.</text>
</comment>
<feature type="domain" description="EamA" evidence="7">
    <location>
        <begin position="243"/>
        <end position="380"/>
    </location>
</feature>